<sequence length="347" mass="40456">MMNWPDPDECFEYEDTEMSTRARKEEILDTILSFCCSYIKDTLRKPQDESMGALVNIWDVFMNVAQVIEWTDPFHDRLICLLLWTKEFEVLRRTIQPEEINTRSAWECHRLVEVVQDSWKELIFAPHDTLAKQCNLASFTSTALAVGSHDWLGITALWYLHQALEMSDSMTVRLAPTTIIWIRTAGAKLLTFSILEKKWENKNFDNDSLDVASLQIPGILAEVAGVTDHGFSLKRWFFWKSRFERLSLDEDEETRIWAMDTVGYMTQFDSMLYYGMSEGVKIEGESTLRERNENKRRKTDESKANKEGHVYCKLEADENDDGQLTSTMKMATALEDKRLRLLLRQKD</sequence>
<dbReference type="Pfam" id="PF12311">
    <property type="entry name" value="DUF3632"/>
    <property type="match status" value="1"/>
</dbReference>
<keyword evidence="3" id="KW-1185">Reference proteome</keyword>
<dbReference type="AlphaFoldDB" id="A0A5N6K3P0"/>
<dbReference type="EMBL" id="VIGI01000008">
    <property type="protein sequence ID" value="KAB8296960.1"/>
    <property type="molecule type" value="Genomic_DNA"/>
</dbReference>
<evidence type="ECO:0000313" key="2">
    <source>
        <dbReference type="EMBL" id="KAB8296960.1"/>
    </source>
</evidence>
<proteinExistence type="predicted"/>
<dbReference type="PANTHER" id="PTHR38797:SF4">
    <property type="entry name" value="NUCLEAR PORE COMPLEX PROTEIN NUP85"/>
    <property type="match status" value="1"/>
</dbReference>
<reference evidence="2 3" key="1">
    <citation type="submission" date="2019-06" db="EMBL/GenBank/DDBJ databases">
        <title>Genome Sequence of the Brown Rot Fungal Pathogen Monilinia laxa.</title>
        <authorList>
            <person name="De Miccolis Angelini R.M."/>
            <person name="Landi L."/>
            <person name="Abate D."/>
            <person name="Pollastro S."/>
            <person name="Romanazzi G."/>
            <person name="Faretra F."/>
        </authorList>
    </citation>
    <scope>NUCLEOTIDE SEQUENCE [LARGE SCALE GENOMIC DNA]</scope>
    <source>
        <strain evidence="2 3">Mlax316</strain>
    </source>
</reference>
<dbReference type="InterPro" id="IPR022085">
    <property type="entry name" value="OpdG"/>
</dbReference>
<name>A0A5N6K3P0_MONLA</name>
<comment type="caution">
    <text evidence="2">The sequence shown here is derived from an EMBL/GenBank/DDBJ whole genome shotgun (WGS) entry which is preliminary data.</text>
</comment>
<dbReference type="OrthoDB" id="5403091at2759"/>
<dbReference type="InterPro" id="IPR053204">
    <property type="entry name" value="Oxopyrrolidines_Biosynth-assoc"/>
</dbReference>
<gene>
    <name evidence="2" type="ORF">EYC80_002366</name>
</gene>
<dbReference type="PANTHER" id="PTHR38797">
    <property type="entry name" value="NUCLEAR PORE COMPLEX PROTEIN NUP85-RELATED"/>
    <property type="match status" value="1"/>
</dbReference>
<protein>
    <submittedName>
        <fullName evidence="2">Uncharacterized protein</fullName>
    </submittedName>
</protein>
<dbReference type="Proteomes" id="UP000326757">
    <property type="component" value="Unassembled WGS sequence"/>
</dbReference>
<accession>A0A5N6K3P0</accession>
<organism evidence="2 3">
    <name type="scientific">Monilinia laxa</name>
    <name type="common">Brown rot fungus</name>
    <name type="synonym">Sclerotinia laxa</name>
    <dbReference type="NCBI Taxonomy" id="61186"/>
    <lineage>
        <taxon>Eukaryota</taxon>
        <taxon>Fungi</taxon>
        <taxon>Dikarya</taxon>
        <taxon>Ascomycota</taxon>
        <taxon>Pezizomycotina</taxon>
        <taxon>Leotiomycetes</taxon>
        <taxon>Helotiales</taxon>
        <taxon>Sclerotiniaceae</taxon>
        <taxon>Monilinia</taxon>
    </lineage>
</organism>
<evidence type="ECO:0000256" key="1">
    <source>
        <dbReference type="SAM" id="MobiDB-lite"/>
    </source>
</evidence>
<evidence type="ECO:0000313" key="3">
    <source>
        <dbReference type="Proteomes" id="UP000326757"/>
    </source>
</evidence>
<feature type="region of interest" description="Disordered" evidence="1">
    <location>
        <begin position="285"/>
        <end position="304"/>
    </location>
</feature>